<evidence type="ECO:0000313" key="5">
    <source>
        <dbReference type="Proteomes" id="UP000030752"/>
    </source>
</evidence>
<dbReference type="FunCoup" id="W2RU85">
    <property type="interactions" value="115"/>
</dbReference>
<evidence type="ECO:0000313" key="4">
    <source>
        <dbReference type="EMBL" id="ETN39860.1"/>
    </source>
</evidence>
<dbReference type="GeneID" id="19973425"/>
<dbReference type="GO" id="GO:0019005">
    <property type="term" value="C:SCF ubiquitin ligase complex"/>
    <property type="evidence" value="ECO:0007669"/>
    <property type="project" value="TreeGrafter"/>
</dbReference>
<feature type="compositionally biased region" description="Low complexity" evidence="2">
    <location>
        <begin position="30"/>
        <end position="40"/>
    </location>
</feature>
<dbReference type="GO" id="GO:0005737">
    <property type="term" value="C:cytoplasm"/>
    <property type="evidence" value="ECO:0007669"/>
    <property type="project" value="TreeGrafter"/>
</dbReference>
<dbReference type="Pfam" id="PF12937">
    <property type="entry name" value="F-box-like"/>
    <property type="match status" value="1"/>
</dbReference>
<dbReference type="STRING" id="1220924.W2RU85"/>
<feature type="compositionally biased region" description="Basic and acidic residues" evidence="2">
    <location>
        <begin position="84"/>
        <end position="100"/>
    </location>
</feature>
<reference evidence="4 5" key="1">
    <citation type="submission" date="2013-03" db="EMBL/GenBank/DDBJ databases">
        <title>The Genome Sequence of Phialophora europaea CBS 101466.</title>
        <authorList>
            <consortium name="The Broad Institute Genomics Platform"/>
            <person name="Cuomo C."/>
            <person name="de Hoog S."/>
            <person name="Gorbushina A."/>
            <person name="Walker B."/>
            <person name="Young S.K."/>
            <person name="Zeng Q."/>
            <person name="Gargeya S."/>
            <person name="Fitzgerald M."/>
            <person name="Haas B."/>
            <person name="Abouelleil A."/>
            <person name="Allen A.W."/>
            <person name="Alvarado L."/>
            <person name="Arachchi H.M."/>
            <person name="Berlin A.M."/>
            <person name="Chapman S.B."/>
            <person name="Gainer-Dewar J."/>
            <person name="Goldberg J."/>
            <person name="Griggs A."/>
            <person name="Gujja S."/>
            <person name="Hansen M."/>
            <person name="Howarth C."/>
            <person name="Imamovic A."/>
            <person name="Ireland A."/>
            <person name="Larimer J."/>
            <person name="McCowan C."/>
            <person name="Murphy C."/>
            <person name="Pearson M."/>
            <person name="Poon T.W."/>
            <person name="Priest M."/>
            <person name="Roberts A."/>
            <person name="Saif S."/>
            <person name="Shea T."/>
            <person name="Sisk P."/>
            <person name="Sykes S."/>
            <person name="Wortman J."/>
            <person name="Nusbaum C."/>
            <person name="Birren B."/>
        </authorList>
    </citation>
    <scope>NUCLEOTIDE SEQUENCE [LARGE SCALE GENOMIC DNA]</scope>
    <source>
        <strain evidence="4 5">CBS 101466</strain>
    </source>
</reference>
<feature type="compositionally biased region" description="Basic and acidic residues" evidence="2">
    <location>
        <begin position="41"/>
        <end position="51"/>
    </location>
</feature>
<dbReference type="AlphaFoldDB" id="W2RU85"/>
<evidence type="ECO:0000256" key="2">
    <source>
        <dbReference type="SAM" id="MobiDB-lite"/>
    </source>
</evidence>
<evidence type="ECO:0000256" key="1">
    <source>
        <dbReference type="ARBA" id="ARBA00022786"/>
    </source>
</evidence>
<dbReference type="eggNOG" id="KOG2997">
    <property type="taxonomic scope" value="Eukaryota"/>
</dbReference>
<dbReference type="PROSITE" id="PS50181">
    <property type="entry name" value="FBOX"/>
    <property type="match status" value="1"/>
</dbReference>
<dbReference type="Pfam" id="PF19270">
    <property type="entry name" value="FBO_C"/>
    <property type="match status" value="1"/>
</dbReference>
<organism evidence="4 5">
    <name type="scientific">Cyphellophora europaea (strain CBS 101466)</name>
    <name type="common">Phialophora europaea</name>
    <dbReference type="NCBI Taxonomy" id="1220924"/>
    <lineage>
        <taxon>Eukaryota</taxon>
        <taxon>Fungi</taxon>
        <taxon>Dikarya</taxon>
        <taxon>Ascomycota</taxon>
        <taxon>Pezizomycotina</taxon>
        <taxon>Eurotiomycetes</taxon>
        <taxon>Chaetothyriomycetidae</taxon>
        <taxon>Chaetothyriales</taxon>
        <taxon>Cyphellophoraceae</taxon>
        <taxon>Cyphellophora</taxon>
    </lineage>
</organism>
<keyword evidence="1" id="KW-0833">Ubl conjugation pathway</keyword>
<dbReference type="InterPro" id="IPR001810">
    <property type="entry name" value="F-box_dom"/>
</dbReference>
<dbReference type="OrthoDB" id="2117972at2759"/>
<evidence type="ECO:0000259" key="3">
    <source>
        <dbReference type="PROSITE" id="PS50181"/>
    </source>
</evidence>
<feature type="region of interest" description="Disordered" evidence="2">
    <location>
        <begin position="154"/>
        <end position="182"/>
    </location>
</feature>
<dbReference type="Proteomes" id="UP000030752">
    <property type="component" value="Unassembled WGS sequence"/>
</dbReference>
<feature type="compositionally biased region" description="Polar residues" evidence="2">
    <location>
        <begin position="163"/>
        <end position="180"/>
    </location>
</feature>
<dbReference type="PANTHER" id="PTHR12874:SF9">
    <property type="entry name" value="F-BOX ONLY PROTEIN 48"/>
    <property type="match status" value="1"/>
</dbReference>
<dbReference type="HOGENOM" id="CLU_017706_0_0_1"/>
<proteinExistence type="predicted"/>
<dbReference type="VEuPathDB" id="FungiDB:HMPREF1541_06086"/>
<gene>
    <name evidence="4" type="ORF">HMPREF1541_06086</name>
</gene>
<sequence>MADTASELEQFRQQWKQEVSAKTRKPENQSAASSIPSSARRPSESRLERPSNKPPTRHPVADIRDESDHDSGSEQTDAPSRLTGRVDRLNLDDADRDEFTAKSTKVPETALEHFERAVEKEGQGNLGESLTHYRKAYKLDFKVDQSYKDKHFAHRWKQPNPNPSNAPTTVPNPAHHSSTDAGEVLPTPELIQTFAGLRIQGSPPIIQGDIPPPCPIAKLPAEVMVEMLQIIGTKDPALLARLSLVCKSLAYHIHSENSIWRHLALGPHFGFASQQYQFATDLQGRELIFSTLEDEEDPLPPITETSFPRSTIWRDVFHTHPRLRFSGVYISTVNYSRPGGASATAHVWSNPIHIVTYYRYLRFFRDGTCISLLTTNEPIDVVPHLTWENLNLVRSKGGASLPATALPPPPPAGGATQMPPPSAQNIMKHALRGRWRLCHPAHISQSAGPDGGSDPTNASALVPGDLHIETEGAGPRYMYTMHLSLKSTSRSRTAPKNTKLVWKGFWSYNQLSNDWAEFGLRNDKPFYFSRVKRYGLGD</sequence>
<accession>W2RU85</accession>
<name>W2RU85_CYPE1</name>
<dbReference type="InParanoid" id="W2RU85"/>
<feature type="region of interest" description="Disordered" evidence="2">
    <location>
        <begin position="1"/>
        <end position="103"/>
    </location>
</feature>
<dbReference type="SUPFAM" id="SSF81383">
    <property type="entry name" value="F-box domain"/>
    <property type="match status" value="1"/>
</dbReference>
<dbReference type="GO" id="GO:0031146">
    <property type="term" value="P:SCF-dependent proteasomal ubiquitin-dependent protein catabolic process"/>
    <property type="evidence" value="ECO:0007669"/>
    <property type="project" value="TreeGrafter"/>
</dbReference>
<keyword evidence="5" id="KW-1185">Reference proteome</keyword>
<dbReference type="PANTHER" id="PTHR12874">
    <property type="entry name" value="F-BOX ONLY PROTEIN 48-RELATED"/>
    <property type="match status" value="1"/>
</dbReference>
<dbReference type="RefSeq" id="XP_008718645.1">
    <property type="nucleotide sequence ID" value="XM_008720423.1"/>
</dbReference>
<dbReference type="InterPro" id="IPR036047">
    <property type="entry name" value="F-box-like_dom_sf"/>
</dbReference>
<feature type="compositionally biased region" description="Basic and acidic residues" evidence="2">
    <location>
        <begin position="59"/>
        <end position="72"/>
    </location>
</feature>
<dbReference type="InterPro" id="IPR045464">
    <property type="entry name" value="Hrt3/FBXO9_C"/>
</dbReference>
<dbReference type="EMBL" id="KB822721">
    <property type="protein sequence ID" value="ETN39860.1"/>
    <property type="molecule type" value="Genomic_DNA"/>
</dbReference>
<feature type="domain" description="F-box" evidence="3">
    <location>
        <begin position="213"/>
        <end position="263"/>
    </location>
</feature>
<protein>
    <recommendedName>
        <fullName evidence="3">F-box domain-containing protein</fullName>
    </recommendedName>
</protein>